<dbReference type="PaxDb" id="2903-EOD19444"/>
<dbReference type="GO" id="GO:0000146">
    <property type="term" value="F:microfilament motor activity"/>
    <property type="evidence" value="ECO:0007669"/>
    <property type="project" value="TreeGrafter"/>
</dbReference>
<keyword evidence="3 6" id="KW-0518">Myosin</keyword>
<dbReference type="PROSITE" id="PS50096">
    <property type="entry name" value="IQ"/>
    <property type="match status" value="1"/>
</dbReference>
<dbReference type="PANTHER" id="PTHR13140:SF706">
    <property type="entry name" value="DILUTE CLASS UNCONVENTIONAL MYOSIN, ISOFORM C"/>
    <property type="match status" value="1"/>
</dbReference>
<keyword evidence="10" id="KW-1185">Reference proteome</keyword>
<dbReference type="Gene3D" id="1.20.5.4820">
    <property type="match status" value="1"/>
</dbReference>
<dbReference type="HOGENOM" id="CLU_328908_0_0_1"/>
<comment type="similarity">
    <text evidence="6">Belongs to the TRAFAC class myosin-kinesin ATPase superfamily. Myosin family.</text>
</comment>
<keyword evidence="2" id="KW-0067">ATP-binding</keyword>
<dbReference type="GO" id="GO:0005524">
    <property type="term" value="F:ATP binding"/>
    <property type="evidence" value="ECO:0007669"/>
    <property type="project" value="UniProtKB-KW"/>
</dbReference>
<accession>A0A0D3J7F9</accession>
<dbReference type="KEGG" id="ehx:EMIHUDRAFT_427324"/>
<dbReference type="GO" id="GO:0007015">
    <property type="term" value="P:actin filament organization"/>
    <property type="evidence" value="ECO:0007669"/>
    <property type="project" value="TreeGrafter"/>
</dbReference>
<dbReference type="PANTHER" id="PTHR13140">
    <property type="entry name" value="MYOSIN"/>
    <property type="match status" value="1"/>
</dbReference>
<comment type="caution">
    <text evidence="6">Lacks conserved residue(s) required for the propagation of feature annotation.</text>
</comment>
<evidence type="ECO:0000256" key="6">
    <source>
        <dbReference type="PROSITE-ProRule" id="PRU00782"/>
    </source>
</evidence>
<reference evidence="10" key="1">
    <citation type="journal article" date="2013" name="Nature">
        <title>Pan genome of the phytoplankton Emiliania underpins its global distribution.</title>
        <authorList>
            <person name="Read B.A."/>
            <person name="Kegel J."/>
            <person name="Klute M.J."/>
            <person name="Kuo A."/>
            <person name="Lefebvre S.C."/>
            <person name="Maumus F."/>
            <person name="Mayer C."/>
            <person name="Miller J."/>
            <person name="Monier A."/>
            <person name="Salamov A."/>
            <person name="Young J."/>
            <person name="Aguilar M."/>
            <person name="Claverie J.M."/>
            <person name="Frickenhaus S."/>
            <person name="Gonzalez K."/>
            <person name="Herman E.K."/>
            <person name="Lin Y.C."/>
            <person name="Napier J."/>
            <person name="Ogata H."/>
            <person name="Sarno A.F."/>
            <person name="Shmutz J."/>
            <person name="Schroeder D."/>
            <person name="de Vargas C."/>
            <person name="Verret F."/>
            <person name="von Dassow P."/>
            <person name="Valentin K."/>
            <person name="Van de Peer Y."/>
            <person name="Wheeler G."/>
            <person name="Dacks J.B."/>
            <person name="Delwiche C.F."/>
            <person name="Dyhrman S.T."/>
            <person name="Glockner G."/>
            <person name="John U."/>
            <person name="Richards T."/>
            <person name="Worden A.Z."/>
            <person name="Zhang X."/>
            <person name="Grigoriev I.V."/>
            <person name="Allen A.E."/>
            <person name="Bidle K."/>
            <person name="Borodovsky M."/>
            <person name="Bowler C."/>
            <person name="Brownlee C."/>
            <person name="Cock J.M."/>
            <person name="Elias M."/>
            <person name="Gladyshev V.N."/>
            <person name="Groth M."/>
            <person name="Guda C."/>
            <person name="Hadaegh A."/>
            <person name="Iglesias-Rodriguez M.D."/>
            <person name="Jenkins J."/>
            <person name="Jones B.M."/>
            <person name="Lawson T."/>
            <person name="Leese F."/>
            <person name="Lindquist E."/>
            <person name="Lobanov A."/>
            <person name="Lomsadze A."/>
            <person name="Malik S.B."/>
            <person name="Marsh M.E."/>
            <person name="Mackinder L."/>
            <person name="Mock T."/>
            <person name="Mueller-Roeber B."/>
            <person name="Pagarete A."/>
            <person name="Parker M."/>
            <person name="Probert I."/>
            <person name="Quesneville H."/>
            <person name="Raines C."/>
            <person name="Rensing S.A."/>
            <person name="Riano-Pachon D.M."/>
            <person name="Richier S."/>
            <person name="Rokitta S."/>
            <person name="Shiraiwa Y."/>
            <person name="Soanes D.M."/>
            <person name="van der Giezen M."/>
            <person name="Wahlund T.M."/>
            <person name="Williams B."/>
            <person name="Wilson W."/>
            <person name="Wolfe G."/>
            <person name="Wurch L.L."/>
        </authorList>
    </citation>
    <scope>NUCLEOTIDE SEQUENCE</scope>
</reference>
<feature type="coiled-coil region" evidence="7">
    <location>
        <begin position="709"/>
        <end position="736"/>
    </location>
</feature>
<evidence type="ECO:0000256" key="4">
    <source>
        <dbReference type="ARBA" id="ARBA00023175"/>
    </source>
</evidence>
<dbReference type="SMART" id="SM00242">
    <property type="entry name" value="MYSc"/>
    <property type="match status" value="1"/>
</dbReference>
<dbReference type="CDD" id="cd00124">
    <property type="entry name" value="MYSc"/>
    <property type="match status" value="1"/>
</dbReference>
<dbReference type="OMA" id="WETITFP"/>
<proteinExistence type="inferred from homology"/>
<dbReference type="STRING" id="2903.R1EF03"/>
<sequence length="874" mass="92917">MSSAAAAAAGIIAGRVLEAGLLLEAFGNARTVRNSNSSRFGKWQTLHFSASGRVAGCSIAHFLLETSRVSSHPAGERNYHIFYQLLGGASAKQRAAWRLKPQAEAHAYARWTPAEPPLKQQRGAMAKEATPQAEAYVGGKDDAAGWVETCSRLTALGFSDAQREAAFTVLAAVLALGDVSFKEGGRGRGGSDAAAPAEPAAADGAASLLGVRSSALVLALTTRRVVAGGEAVTVHLDTAAAAAARDDLARRVYSALWSHVLGRVNEALGGGGGEARTIGLLDVFGFESFERNGFEQLCINYANEVLQGWFMDALIKREQAEYAREGVVCDHIEYPSNAEQVSMLGGKGGIFALLDEECRIPRGSDEALVEKMHAVFEKSRPGLYSRARFGAGAAGAALAAEVGPETLFCVRHYAEEVQYTARGWLDKNRSAVRHEVTELLAGSDYPLLSLPSGAALEAPPLSTGQSSRAPSVSGVFRESLRSLGAALLVTQQHFVRCIKPNSTKTPHSLDAAYVQRQLRYLGVGAVLEIGRAGYQVKLPYASFLGRYRCVVFDQPGLLDGPPREAAERLLRAAAGKLDGNPDWLASREAQLGTSKLFMRPAVAAALDVPRLAARRRAAVAVQAVARARLGRRIAALLRTHRPALDAATAALAADGAPRPLFEAESSLDRASKGLRQAQRGFAAARLPAALEVPPLPRMRERLEAVGAEVSALERGLSAEKRALRALEIEVQKAEADKLLFATAEARAALKRASDDMGSLASSLGSDYEGEHHSPRLAAFHELKSALADATDAACGLTCELIAALGAAQGLVDERFGTMLSEWEERMALERAAKEGARLEVAAAEEEWLCGQADSGAIEQRKVAFRNALDPRSLV</sequence>
<dbReference type="PRINTS" id="PR00193">
    <property type="entry name" value="MYOSINHEAVY"/>
</dbReference>
<evidence type="ECO:0000256" key="2">
    <source>
        <dbReference type="ARBA" id="ARBA00022840"/>
    </source>
</evidence>
<protein>
    <recommendedName>
        <fullName evidence="8">Myosin motor domain-containing protein</fullName>
    </recommendedName>
</protein>
<dbReference type="AlphaFoldDB" id="A0A0D3J7F9"/>
<dbReference type="SUPFAM" id="SSF52540">
    <property type="entry name" value="P-loop containing nucleoside triphosphate hydrolases"/>
    <property type="match status" value="1"/>
</dbReference>
<dbReference type="GO" id="GO:0005737">
    <property type="term" value="C:cytoplasm"/>
    <property type="evidence" value="ECO:0007669"/>
    <property type="project" value="TreeGrafter"/>
</dbReference>
<feature type="domain" description="Myosin motor" evidence="8">
    <location>
        <begin position="1"/>
        <end position="611"/>
    </location>
</feature>
<evidence type="ECO:0000256" key="5">
    <source>
        <dbReference type="ARBA" id="ARBA00023203"/>
    </source>
</evidence>
<dbReference type="EnsemblProtists" id="EOD19444">
    <property type="protein sequence ID" value="EOD19444"/>
    <property type="gene ID" value="EMIHUDRAFT_427324"/>
</dbReference>
<dbReference type="PROSITE" id="PS51456">
    <property type="entry name" value="MYOSIN_MOTOR"/>
    <property type="match status" value="1"/>
</dbReference>
<evidence type="ECO:0000259" key="8">
    <source>
        <dbReference type="PROSITE" id="PS51456"/>
    </source>
</evidence>
<reference evidence="9" key="2">
    <citation type="submission" date="2024-10" db="UniProtKB">
        <authorList>
            <consortium name="EnsemblProtists"/>
        </authorList>
    </citation>
    <scope>IDENTIFICATION</scope>
</reference>
<evidence type="ECO:0000313" key="10">
    <source>
        <dbReference type="Proteomes" id="UP000013827"/>
    </source>
</evidence>
<dbReference type="eggNOG" id="KOG0160">
    <property type="taxonomic scope" value="Eukaryota"/>
</dbReference>
<dbReference type="RefSeq" id="XP_005771873.1">
    <property type="nucleotide sequence ID" value="XM_005771816.1"/>
</dbReference>
<dbReference type="Gene3D" id="1.20.58.530">
    <property type="match status" value="1"/>
</dbReference>
<feature type="region of interest" description="Actin-binding" evidence="6">
    <location>
        <begin position="480"/>
        <end position="502"/>
    </location>
</feature>
<keyword evidence="1" id="KW-0547">Nucleotide-binding</keyword>
<dbReference type="InterPro" id="IPR001609">
    <property type="entry name" value="Myosin_head_motor_dom-like"/>
</dbReference>
<dbReference type="Gene3D" id="1.20.120.720">
    <property type="entry name" value="Myosin VI head, motor domain, U50 subdomain"/>
    <property type="match status" value="1"/>
</dbReference>
<dbReference type="GO" id="GO:0016020">
    <property type="term" value="C:membrane"/>
    <property type="evidence" value="ECO:0007669"/>
    <property type="project" value="TreeGrafter"/>
</dbReference>
<dbReference type="GO" id="GO:0051015">
    <property type="term" value="F:actin filament binding"/>
    <property type="evidence" value="ECO:0007669"/>
    <property type="project" value="TreeGrafter"/>
</dbReference>
<dbReference type="InterPro" id="IPR036961">
    <property type="entry name" value="Kinesin_motor_dom_sf"/>
</dbReference>
<dbReference type="Proteomes" id="UP000013827">
    <property type="component" value="Unassembled WGS sequence"/>
</dbReference>
<evidence type="ECO:0000256" key="7">
    <source>
        <dbReference type="SAM" id="Coils"/>
    </source>
</evidence>
<dbReference type="GeneID" id="17265146"/>
<keyword evidence="5 6" id="KW-0009">Actin-binding</keyword>
<evidence type="ECO:0000256" key="3">
    <source>
        <dbReference type="ARBA" id="ARBA00023123"/>
    </source>
</evidence>
<name>A0A0D3J7F9_EMIH1</name>
<organism evidence="9 10">
    <name type="scientific">Emiliania huxleyi (strain CCMP1516)</name>
    <dbReference type="NCBI Taxonomy" id="280463"/>
    <lineage>
        <taxon>Eukaryota</taxon>
        <taxon>Haptista</taxon>
        <taxon>Haptophyta</taxon>
        <taxon>Prymnesiophyceae</taxon>
        <taxon>Isochrysidales</taxon>
        <taxon>Noelaerhabdaceae</taxon>
        <taxon>Emiliania</taxon>
    </lineage>
</organism>
<dbReference type="Gene3D" id="1.10.10.820">
    <property type="match status" value="1"/>
</dbReference>
<keyword evidence="4" id="KW-0505">Motor protein</keyword>
<dbReference type="Gene3D" id="3.40.850.10">
    <property type="entry name" value="Kinesin motor domain"/>
    <property type="match status" value="1"/>
</dbReference>
<keyword evidence="7" id="KW-0175">Coiled coil</keyword>
<dbReference type="Pfam" id="PF00063">
    <property type="entry name" value="Myosin_head"/>
    <property type="match status" value="1"/>
</dbReference>
<evidence type="ECO:0000256" key="1">
    <source>
        <dbReference type="ARBA" id="ARBA00022741"/>
    </source>
</evidence>
<evidence type="ECO:0000313" key="9">
    <source>
        <dbReference type="EnsemblProtists" id="EOD19444"/>
    </source>
</evidence>
<dbReference type="InterPro" id="IPR027417">
    <property type="entry name" value="P-loop_NTPase"/>
</dbReference>
<dbReference type="GO" id="GO:0016459">
    <property type="term" value="C:myosin complex"/>
    <property type="evidence" value="ECO:0007669"/>
    <property type="project" value="UniProtKB-KW"/>
</dbReference>